<accession>A0A5S9IRA8</accession>
<reference evidence="1 2" key="1">
    <citation type="submission" date="2019-08" db="EMBL/GenBank/DDBJ databases">
        <title>Complete genome sequence of Candidatus Uab amorphum.</title>
        <authorList>
            <person name="Shiratori T."/>
            <person name="Suzuki S."/>
            <person name="Kakizawa Y."/>
            <person name="Ishida K."/>
        </authorList>
    </citation>
    <scope>NUCLEOTIDE SEQUENCE [LARGE SCALE GENOMIC DNA]</scope>
    <source>
        <strain evidence="1 2">SRT547</strain>
    </source>
</reference>
<dbReference type="EMBL" id="AP019860">
    <property type="protein sequence ID" value="BBM86186.1"/>
    <property type="molecule type" value="Genomic_DNA"/>
</dbReference>
<proteinExistence type="predicted"/>
<evidence type="ECO:0000313" key="1">
    <source>
        <dbReference type="EMBL" id="BBM86186.1"/>
    </source>
</evidence>
<name>A0A5S9IRA8_UABAM</name>
<protein>
    <submittedName>
        <fullName evidence="1">Uncharacterized protein</fullName>
    </submittedName>
</protein>
<organism evidence="1 2">
    <name type="scientific">Uabimicrobium amorphum</name>
    <dbReference type="NCBI Taxonomy" id="2596890"/>
    <lineage>
        <taxon>Bacteria</taxon>
        <taxon>Pseudomonadati</taxon>
        <taxon>Planctomycetota</taxon>
        <taxon>Candidatus Uabimicrobiia</taxon>
        <taxon>Candidatus Uabimicrobiales</taxon>
        <taxon>Candidatus Uabimicrobiaceae</taxon>
        <taxon>Candidatus Uabimicrobium</taxon>
    </lineage>
</organism>
<sequence>MEHDDPIRKIRSNKELSDHFKELVAVVLGEKNNTQ</sequence>
<dbReference type="KEGG" id="uam:UABAM_04572"/>
<evidence type="ECO:0000313" key="2">
    <source>
        <dbReference type="Proteomes" id="UP000326354"/>
    </source>
</evidence>
<gene>
    <name evidence="1" type="ORF">UABAM_04572</name>
</gene>
<keyword evidence="2" id="KW-1185">Reference proteome</keyword>
<dbReference type="AlphaFoldDB" id="A0A5S9IRA8"/>
<dbReference type="Proteomes" id="UP000326354">
    <property type="component" value="Chromosome"/>
</dbReference>